<accession>A0A9D1KLY5</accession>
<gene>
    <name evidence="2" type="ORF">IAC39_06905</name>
</gene>
<keyword evidence="1" id="KW-0472">Membrane</keyword>
<evidence type="ECO:0000256" key="1">
    <source>
        <dbReference type="SAM" id="Phobius"/>
    </source>
</evidence>
<dbReference type="Gene3D" id="1.20.1270.90">
    <property type="entry name" value="AF1782-like"/>
    <property type="match status" value="1"/>
</dbReference>
<dbReference type="EMBL" id="DVLL01000021">
    <property type="protein sequence ID" value="HIT59423.1"/>
    <property type="molecule type" value="Genomic_DNA"/>
</dbReference>
<protein>
    <submittedName>
        <fullName evidence="2">Uncharacterized protein</fullName>
    </submittedName>
</protein>
<keyword evidence="1" id="KW-1133">Transmembrane helix</keyword>
<keyword evidence="1" id="KW-0812">Transmembrane</keyword>
<dbReference type="AlphaFoldDB" id="A0A9D1KLY5"/>
<proteinExistence type="predicted"/>
<evidence type="ECO:0000313" key="3">
    <source>
        <dbReference type="Proteomes" id="UP000824136"/>
    </source>
</evidence>
<dbReference type="Proteomes" id="UP000824136">
    <property type="component" value="Unassembled WGS sequence"/>
</dbReference>
<evidence type="ECO:0000313" key="2">
    <source>
        <dbReference type="EMBL" id="HIT59423.1"/>
    </source>
</evidence>
<reference evidence="2" key="1">
    <citation type="submission" date="2020-10" db="EMBL/GenBank/DDBJ databases">
        <authorList>
            <person name="Gilroy R."/>
        </authorList>
    </citation>
    <scope>NUCLEOTIDE SEQUENCE</scope>
    <source>
        <strain evidence="2">CHK33-4379</strain>
    </source>
</reference>
<sequence length="242" mass="26662">MWYSISPRMHQATNAAQDVYEQAFDSGELEYGEHTIRIEPTGLFGIDCIQYYTDLSHDEENREELAQAVAECSLLREENYDSGWIRFENALEDASLICTTGGYTQEDIDAALEELLAARDELVEYPEQELTELKAMIAGALGVIYTGDAKEYNPENFQGFNGALYNAIDTLNTRSASQETVDEKAVELQSSYESLISSEAPVDTETAEAKGGSSVIPVVAAAVVVVAVIVVLVILKRNKNKK</sequence>
<organism evidence="2 3">
    <name type="scientific">Candidatus Faeciplasma pullistercoris</name>
    <dbReference type="NCBI Taxonomy" id="2840800"/>
    <lineage>
        <taxon>Bacteria</taxon>
        <taxon>Bacillati</taxon>
        <taxon>Bacillota</taxon>
        <taxon>Clostridia</taxon>
        <taxon>Eubacteriales</taxon>
        <taxon>Oscillospiraceae</taxon>
        <taxon>Oscillospiraceae incertae sedis</taxon>
        <taxon>Candidatus Faeciplasma</taxon>
    </lineage>
</organism>
<comment type="caution">
    <text evidence="2">The sequence shown here is derived from an EMBL/GenBank/DDBJ whole genome shotgun (WGS) entry which is preliminary data.</text>
</comment>
<name>A0A9D1KLY5_9FIRM</name>
<dbReference type="Gene3D" id="1.20.1270.70">
    <property type="entry name" value="Designed single chain three-helix bundle"/>
    <property type="match status" value="1"/>
</dbReference>
<feature type="transmembrane region" description="Helical" evidence="1">
    <location>
        <begin position="215"/>
        <end position="235"/>
    </location>
</feature>
<reference evidence="2" key="2">
    <citation type="journal article" date="2021" name="PeerJ">
        <title>Extensive microbial diversity within the chicken gut microbiome revealed by metagenomics and culture.</title>
        <authorList>
            <person name="Gilroy R."/>
            <person name="Ravi A."/>
            <person name="Getino M."/>
            <person name="Pursley I."/>
            <person name="Horton D.L."/>
            <person name="Alikhan N.F."/>
            <person name="Baker D."/>
            <person name="Gharbi K."/>
            <person name="Hall N."/>
            <person name="Watson M."/>
            <person name="Adriaenssens E.M."/>
            <person name="Foster-Nyarko E."/>
            <person name="Jarju S."/>
            <person name="Secka A."/>
            <person name="Antonio M."/>
            <person name="Oren A."/>
            <person name="Chaudhuri R.R."/>
            <person name="La Ragione R."/>
            <person name="Hildebrand F."/>
            <person name="Pallen M.J."/>
        </authorList>
    </citation>
    <scope>NUCLEOTIDE SEQUENCE</scope>
    <source>
        <strain evidence="2">CHK33-4379</strain>
    </source>
</reference>